<dbReference type="OrthoDB" id="10028453at2759"/>
<gene>
    <name evidence="2" type="ORF">EDS130_LOCUS43980</name>
    <name evidence="1" type="ORF">XAT740_LOCUS35964</name>
</gene>
<sequence length="281" mass="32683">MSGNSEQKHLTPLEELNEEFKRQYKQTWMNFWDSTIENNSVIVEKFSTITLFHKGDEYPGEKSIPPVYHDLKGIAHIPLTIYLLIKNSSYLTDDSLDKYWKGLNTLEIPNSLQPAEKESAIRIITASKVLLGEEMNQKGSLNLQKVKDFCRSLTGDLDVLLDAAAIVHVKNLHTIIQSWIKDHNFDPRDPSVKVLLIGPRSNRRNNLQTTYFQGLLDDPQGRRIVYTEELFADVPKAKSIFSRWFVDEEISDYFYNDQDRMHRELLMNERVQKQINDLVKP</sequence>
<dbReference type="EMBL" id="CAJNOJ010000787">
    <property type="protein sequence ID" value="CAF1522591.1"/>
    <property type="molecule type" value="Genomic_DNA"/>
</dbReference>
<organism evidence="1 3">
    <name type="scientific">Adineta ricciae</name>
    <name type="common">Rotifer</name>
    <dbReference type="NCBI Taxonomy" id="249248"/>
    <lineage>
        <taxon>Eukaryota</taxon>
        <taxon>Metazoa</taxon>
        <taxon>Spiralia</taxon>
        <taxon>Gnathifera</taxon>
        <taxon>Rotifera</taxon>
        <taxon>Eurotatoria</taxon>
        <taxon>Bdelloidea</taxon>
        <taxon>Adinetida</taxon>
        <taxon>Adinetidae</taxon>
        <taxon>Adineta</taxon>
    </lineage>
</organism>
<comment type="caution">
    <text evidence="1">The sequence shown here is derived from an EMBL/GenBank/DDBJ whole genome shotgun (WGS) entry which is preliminary data.</text>
</comment>
<dbReference type="AlphaFoldDB" id="A0A815N9E5"/>
<evidence type="ECO:0000313" key="3">
    <source>
        <dbReference type="Proteomes" id="UP000663828"/>
    </source>
</evidence>
<evidence type="ECO:0000313" key="1">
    <source>
        <dbReference type="EMBL" id="CAF1434471.1"/>
    </source>
</evidence>
<evidence type="ECO:0000313" key="2">
    <source>
        <dbReference type="EMBL" id="CAF1522591.1"/>
    </source>
</evidence>
<accession>A0A815N9E5</accession>
<keyword evidence="3" id="KW-1185">Reference proteome</keyword>
<dbReference type="Proteomes" id="UP000663852">
    <property type="component" value="Unassembled WGS sequence"/>
</dbReference>
<dbReference type="Proteomes" id="UP000663828">
    <property type="component" value="Unassembled WGS sequence"/>
</dbReference>
<protein>
    <submittedName>
        <fullName evidence="1">Uncharacterized protein</fullName>
    </submittedName>
</protein>
<name>A0A815N9E5_ADIRI</name>
<dbReference type="EMBL" id="CAJNOR010003649">
    <property type="protein sequence ID" value="CAF1434471.1"/>
    <property type="molecule type" value="Genomic_DNA"/>
</dbReference>
<proteinExistence type="predicted"/>
<reference evidence="1" key="1">
    <citation type="submission" date="2021-02" db="EMBL/GenBank/DDBJ databases">
        <authorList>
            <person name="Nowell W R."/>
        </authorList>
    </citation>
    <scope>NUCLEOTIDE SEQUENCE</scope>
</reference>